<dbReference type="InterPro" id="IPR050722">
    <property type="entry name" value="Pyruvate:ferred/Flavod_OxRd"/>
</dbReference>
<dbReference type="Gene3D" id="3.40.50.970">
    <property type="match status" value="1"/>
</dbReference>
<keyword evidence="1" id="KW-0560">Oxidoreductase</keyword>
<dbReference type="SUPFAM" id="SSF52518">
    <property type="entry name" value="Thiamin diphosphate-binding fold (THDP-binding)"/>
    <property type="match status" value="1"/>
</dbReference>
<dbReference type="PANTHER" id="PTHR32154:SF0">
    <property type="entry name" value="PYRUVATE-FLAVODOXIN OXIDOREDUCTASE-RELATED"/>
    <property type="match status" value="1"/>
</dbReference>
<sequence>YIKVESEHSVMAALVGASIAGTRTFSATAGQGLLYMSEMVHWAAGTKLPIVMTIASRGIAPPWNIWADFTDVISQRDAGWLISLYIFWDLNL</sequence>
<dbReference type="InterPro" id="IPR002880">
    <property type="entry name" value="Pyrv_Fd/Flavodoxin_OxRdtase_N"/>
</dbReference>
<dbReference type="EMBL" id="BARU01043205">
    <property type="protein sequence ID" value="GAH78873.1"/>
    <property type="molecule type" value="Genomic_DNA"/>
</dbReference>
<evidence type="ECO:0000259" key="2">
    <source>
        <dbReference type="Pfam" id="PF01855"/>
    </source>
</evidence>
<feature type="non-terminal residue" evidence="3">
    <location>
        <position position="1"/>
    </location>
</feature>
<dbReference type="PANTHER" id="PTHR32154">
    <property type="entry name" value="PYRUVATE-FLAVODOXIN OXIDOREDUCTASE-RELATED"/>
    <property type="match status" value="1"/>
</dbReference>
<organism evidence="3">
    <name type="scientific">marine sediment metagenome</name>
    <dbReference type="NCBI Taxonomy" id="412755"/>
    <lineage>
        <taxon>unclassified sequences</taxon>
        <taxon>metagenomes</taxon>
        <taxon>ecological metagenomes</taxon>
    </lineage>
</organism>
<evidence type="ECO:0000313" key="3">
    <source>
        <dbReference type="EMBL" id="GAH78873.1"/>
    </source>
</evidence>
<dbReference type="InterPro" id="IPR029061">
    <property type="entry name" value="THDP-binding"/>
</dbReference>
<evidence type="ECO:0000256" key="1">
    <source>
        <dbReference type="ARBA" id="ARBA00023002"/>
    </source>
</evidence>
<protein>
    <recommendedName>
        <fullName evidence="2">Pyruvate flavodoxin/ferredoxin oxidoreductase pyrimidine binding domain-containing protein</fullName>
    </recommendedName>
</protein>
<dbReference type="Pfam" id="PF01855">
    <property type="entry name" value="POR_N"/>
    <property type="match status" value="1"/>
</dbReference>
<dbReference type="CDD" id="cd07034">
    <property type="entry name" value="TPP_PYR_PFOR_IOR-alpha_like"/>
    <property type="match status" value="1"/>
</dbReference>
<comment type="caution">
    <text evidence="3">The sequence shown here is derived from an EMBL/GenBank/DDBJ whole genome shotgun (WGS) entry which is preliminary data.</text>
</comment>
<dbReference type="AlphaFoldDB" id="X1K9Y0"/>
<gene>
    <name evidence="3" type="ORF">S03H2_66216</name>
</gene>
<accession>X1K9Y0</accession>
<reference evidence="3" key="1">
    <citation type="journal article" date="2014" name="Front. Microbiol.">
        <title>High frequency of phylogenetically diverse reductive dehalogenase-homologous genes in deep subseafloor sedimentary metagenomes.</title>
        <authorList>
            <person name="Kawai M."/>
            <person name="Futagami T."/>
            <person name="Toyoda A."/>
            <person name="Takaki Y."/>
            <person name="Nishi S."/>
            <person name="Hori S."/>
            <person name="Arai W."/>
            <person name="Tsubouchi T."/>
            <person name="Morono Y."/>
            <person name="Uchiyama I."/>
            <person name="Ito T."/>
            <person name="Fujiyama A."/>
            <person name="Inagaki F."/>
            <person name="Takami H."/>
        </authorList>
    </citation>
    <scope>NUCLEOTIDE SEQUENCE</scope>
    <source>
        <strain evidence="3">Expedition CK06-06</strain>
    </source>
</reference>
<name>X1K9Y0_9ZZZZ</name>
<dbReference type="GO" id="GO:0006979">
    <property type="term" value="P:response to oxidative stress"/>
    <property type="evidence" value="ECO:0007669"/>
    <property type="project" value="TreeGrafter"/>
</dbReference>
<feature type="domain" description="Pyruvate flavodoxin/ferredoxin oxidoreductase pyrimidine binding" evidence="2">
    <location>
        <begin position="1"/>
        <end position="82"/>
    </location>
</feature>
<proteinExistence type="predicted"/>
<dbReference type="GO" id="GO:0016491">
    <property type="term" value="F:oxidoreductase activity"/>
    <property type="evidence" value="ECO:0007669"/>
    <property type="project" value="UniProtKB-KW"/>
</dbReference>